<evidence type="ECO:0000256" key="4">
    <source>
        <dbReference type="ARBA" id="ARBA00022741"/>
    </source>
</evidence>
<evidence type="ECO:0000256" key="3">
    <source>
        <dbReference type="ARBA" id="ARBA00022727"/>
    </source>
</evidence>
<dbReference type="GO" id="GO:0000287">
    <property type="term" value="F:magnesium ion binding"/>
    <property type="evidence" value="ECO:0007669"/>
    <property type="project" value="InterPro"/>
</dbReference>
<dbReference type="Proteomes" id="UP000242015">
    <property type="component" value="Unassembled WGS sequence"/>
</dbReference>
<evidence type="ECO:0000313" key="12">
    <source>
        <dbReference type="Proteomes" id="UP000242015"/>
    </source>
</evidence>
<gene>
    <name evidence="11" type="ORF">B9Q04_14880</name>
</gene>
<keyword evidence="4" id="KW-0547">Nucleotide-binding</keyword>
<dbReference type="PANTHER" id="PTHR10210:SF32">
    <property type="entry name" value="RIBOSE-PHOSPHATE PYROPHOSPHOKINASE 2"/>
    <property type="match status" value="1"/>
</dbReference>
<dbReference type="Pfam" id="PF13793">
    <property type="entry name" value="Pribosyltran_N"/>
    <property type="match status" value="1"/>
</dbReference>
<dbReference type="SUPFAM" id="SSF53271">
    <property type="entry name" value="PRTase-like"/>
    <property type="match status" value="1"/>
</dbReference>
<keyword evidence="5" id="KW-0418">Kinase</keyword>
<dbReference type="GO" id="GO:0004749">
    <property type="term" value="F:ribose phosphate diphosphokinase activity"/>
    <property type="evidence" value="ECO:0007669"/>
    <property type="project" value="UniProtKB-EC"/>
</dbReference>
<keyword evidence="3 8" id="KW-0545">Nucleotide biosynthesis</keyword>
<dbReference type="CDD" id="cd06223">
    <property type="entry name" value="PRTases_typeI"/>
    <property type="match status" value="1"/>
</dbReference>
<sequence>MATKTCVDYTQQLNQYPHTFGELGNHMIVYGSSSTQLAADLSRLLGASAARFETKVFPDGESYVRLPRIDGVEKTLVVNTMYPNQDKRFVETLLMCDALKRNGAKKIALVAPYLAYARQDKVFLQGEPVSPQPIGQALRCSGVDEMFVVEAHSDEAVSALGLKCWNVRVVDSMSKAVLSLNKTPQVVAAPDEKASHRAKAIADRLGLELIVFSKQRDRITGEVTTHPSIEADVKGKTVVFVDDIISTGGSIASAARIVKEAGAQTIFAVCVHALMVGGAEELLASSGVVRVIGSNTVENQFTAYSIAPELVEELRRQGFQEG</sequence>
<dbReference type="EMBL" id="NEXF01000431">
    <property type="protein sequence ID" value="PSO06666.1"/>
    <property type="molecule type" value="Genomic_DNA"/>
</dbReference>
<comment type="caution">
    <text evidence="11">The sequence shown here is derived from an EMBL/GenBank/DDBJ whole genome shotgun (WGS) entry which is preliminary data.</text>
</comment>
<evidence type="ECO:0000256" key="7">
    <source>
        <dbReference type="ARBA" id="ARBA00049535"/>
    </source>
</evidence>
<dbReference type="GO" id="GO:0006015">
    <property type="term" value="P:5-phosphoribose 1-diphosphate biosynthetic process"/>
    <property type="evidence" value="ECO:0007669"/>
    <property type="project" value="TreeGrafter"/>
</dbReference>
<dbReference type="AlphaFoldDB" id="A0A2R6C7E9"/>
<dbReference type="PANTHER" id="PTHR10210">
    <property type="entry name" value="RIBOSE-PHOSPHATE DIPHOSPHOKINASE FAMILY MEMBER"/>
    <property type="match status" value="1"/>
</dbReference>
<dbReference type="GO" id="GO:0016301">
    <property type="term" value="F:kinase activity"/>
    <property type="evidence" value="ECO:0007669"/>
    <property type="project" value="UniProtKB-KW"/>
</dbReference>
<keyword evidence="6" id="KW-0067">ATP-binding</keyword>
<feature type="domain" description="Ribose-phosphate pyrophosphokinase N-terminal" evidence="10">
    <location>
        <begin position="27"/>
        <end position="140"/>
    </location>
</feature>
<dbReference type="InterPro" id="IPR029099">
    <property type="entry name" value="Pribosyltran_N"/>
</dbReference>
<evidence type="ECO:0000313" key="11">
    <source>
        <dbReference type="EMBL" id="PSO06666.1"/>
    </source>
</evidence>
<protein>
    <recommendedName>
        <fullName evidence="1">ribose-phosphate diphosphokinase</fullName>
        <ecNumber evidence="1">2.7.6.1</ecNumber>
    </recommendedName>
</protein>
<dbReference type="GO" id="GO:0006164">
    <property type="term" value="P:purine nucleotide biosynthetic process"/>
    <property type="evidence" value="ECO:0007669"/>
    <property type="project" value="TreeGrafter"/>
</dbReference>
<proteinExistence type="inferred from homology"/>
<dbReference type="GO" id="GO:0005737">
    <property type="term" value="C:cytoplasm"/>
    <property type="evidence" value="ECO:0007669"/>
    <property type="project" value="TreeGrafter"/>
</dbReference>
<dbReference type="Pfam" id="PF00156">
    <property type="entry name" value="Pribosyltran"/>
    <property type="match status" value="1"/>
</dbReference>
<evidence type="ECO:0000259" key="9">
    <source>
        <dbReference type="Pfam" id="PF00156"/>
    </source>
</evidence>
<comment type="similarity">
    <text evidence="8">Belongs to the ribose-phosphate pyrophosphokinase family.</text>
</comment>
<evidence type="ECO:0000259" key="10">
    <source>
        <dbReference type="Pfam" id="PF13793"/>
    </source>
</evidence>
<dbReference type="GO" id="GO:0005524">
    <property type="term" value="F:ATP binding"/>
    <property type="evidence" value="ECO:0007669"/>
    <property type="project" value="UniProtKB-KW"/>
</dbReference>
<dbReference type="NCBIfam" id="TIGR01251">
    <property type="entry name" value="ribP_PPkin"/>
    <property type="match status" value="1"/>
</dbReference>
<dbReference type="InterPro" id="IPR000836">
    <property type="entry name" value="PRTase_dom"/>
</dbReference>
<evidence type="ECO:0000256" key="6">
    <source>
        <dbReference type="ARBA" id="ARBA00022840"/>
    </source>
</evidence>
<evidence type="ECO:0000256" key="8">
    <source>
        <dbReference type="RuleBase" id="RU004324"/>
    </source>
</evidence>
<evidence type="ECO:0000256" key="5">
    <source>
        <dbReference type="ARBA" id="ARBA00022777"/>
    </source>
</evidence>
<keyword evidence="2" id="KW-0808">Transferase</keyword>
<organism evidence="11 12">
    <name type="scientific">Candidatus Marsarchaeota G2 archaeon BE_D</name>
    <dbReference type="NCBI Taxonomy" id="1978158"/>
    <lineage>
        <taxon>Archaea</taxon>
        <taxon>Candidatus Marsarchaeota</taxon>
        <taxon>Candidatus Marsarchaeota group 2</taxon>
    </lineage>
</organism>
<comment type="catalytic activity">
    <reaction evidence="7">
        <text>D-ribose 5-phosphate + ATP = 5-phospho-alpha-D-ribose 1-diphosphate + AMP + H(+)</text>
        <dbReference type="Rhea" id="RHEA:15609"/>
        <dbReference type="ChEBI" id="CHEBI:15378"/>
        <dbReference type="ChEBI" id="CHEBI:30616"/>
        <dbReference type="ChEBI" id="CHEBI:58017"/>
        <dbReference type="ChEBI" id="CHEBI:78346"/>
        <dbReference type="ChEBI" id="CHEBI:456215"/>
        <dbReference type="EC" id="2.7.6.1"/>
    </reaction>
</comment>
<dbReference type="EC" id="2.7.6.1" evidence="1"/>
<accession>A0A2R6C7E9</accession>
<dbReference type="Gene3D" id="3.40.50.2020">
    <property type="match status" value="2"/>
</dbReference>
<dbReference type="GO" id="GO:0002189">
    <property type="term" value="C:ribose phosphate diphosphokinase complex"/>
    <property type="evidence" value="ECO:0007669"/>
    <property type="project" value="TreeGrafter"/>
</dbReference>
<evidence type="ECO:0000256" key="1">
    <source>
        <dbReference type="ARBA" id="ARBA00013247"/>
    </source>
</evidence>
<dbReference type="InterPro" id="IPR029057">
    <property type="entry name" value="PRTase-like"/>
</dbReference>
<feature type="domain" description="Phosphoribosyltransferase" evidence="9">
    <location>
        <begin position="173"/>
        <end position="280"/>
    </location>
</feature>
<reference evidence="11 12" key="1">
    <citation type="submission" date="2017-04" db="EMBL/GenBank/DDBJ databases">
        <title>Novel microbial lineages endemic to geothermal iron-oxide mats fill important gaps in the evolutionary history of Archaea.</title>
        <authorList>
            <person name="Jay Z.J."/>
            <person name="Beam J.P."/>
            <person name="Dlakic M."/>
            <person name="Rusch D.B."/>
            <person name="Kozubal M.A."/>
            <person name="Inskeep W.P."/>
        </authorList>
    </citation>
    <scope>NUCLEOTIDE SEQUENCE [LARGE SCALE GENOMIC DNA]</scope>
    <source>
        <strain evidence="11">BE_D</strain>
    </source>
</reference>
<dbReference type="SMART" id="SM01400">
    <property type="entry name" value="Pribosyltran_N"/>
    <property type="match status" value="1"/>
</dbReference>
<name>A0A2R6C7E9_9ARCH</name>
<dbReference type="InterPro" id="IPR005946">
    <property type="entry name" value="Rib-P_diPkinase"/>
</dbReference>
<evidence type="ECO:0000256" key="2">
    <source>
        <dbReference type="ARBA" id="ARBA00022679"/>
    </source>
</evidence>